<gene>
    <name evidence="1" type="ORF">F5148DRAFT_1290346</name>
</gene>
<name>A0ACC0TWJ0_9AGAM</name>
<organism evidence="1 2">
    <name type="scientific">Russula earlei</name>
    <dbReference type="NCBI Taxonomy" id="71964"/>
    <lineage>
        <taxon>Eukaryota</taxon>
        <taxon>Fungi</taxon>
        <taxon>Dikarya</taxon>
        <taxon>Basidiomycota</taxon>
        <taxon>Agaricomycotina</taxon>
        <taxon>Agaricomycetes</taxon>
        <taxon>Russulales</taxon>
        <taxon>Russulaceae</taxon>
        <taxon>Russula</taxon>
    </lineage>
</organism>
<evidence type="ECO:0000313" key="2">
    <source>
        <dbReference type="Proteomes" id="UP001207468"/>
    </source>
</evidence>
<sequence>MLDLDHPISPPDALICACESATKTCHSNYATTQQSIENKFHAVFGGKPPYSWQVDITEALLLGLDCVVIAGTGSGKTMPFGMPLLDEAKDNMVVVISPLNELEAEKAERFHKLGLTATAVNGDVHNKQLHKIHDNNSSFTHDSCCTGHKGM</sequence>
<comment type="caution">
    <text evidence="1">The sequence shown here is derived from an EMBL/GenBank/DDBJ whole genome shotgun (WGS) entry which is preliminary data.</text>
</comment>
<evidence type="ECO:0000313" key="1">
    <source>
        <dbReference type="EMBL" id="KAI9451133.1"/>
    </source>
</evidence>
<proteinExistence type="predicted"/>
<protein>
    <submittedName>
        <fullName evidence="1">Uncharacterized protein</fullName>
    </submittedName>
</protein>
<dbReference type="EMBL" id="JAGFNK010000392">
    <property type="protein sequence ID" value="KAI9451133.1"/>
    <property type="molecule type" value="Genomic_DNA"/>
</dbReference>
<reference evidence="1" key="1">
    <citation type="submission" date="2021-03" db="EMBL/GenBank/DDBJ databases">
        <title>Evolutionary priming and transition to the ectomycorrhizal habit in an iconic lineage of mushroom-forming fungi: is preadaptation a requirement?</title>
        <authorList>
            <consortium name="DOE Joint Genome Institute"/>
            <person name="Looney B.P."/>
            <person name="Miyauchi S."/>
            <person name="Morin E."/>
            <person name="Drula E."/>
            <person name="Courty P.E."/>
            <person name="Chicoki N."/>
            <person name="Fauchery L."/>
            <person name="Kohler A."/>
            <person name="Kuo A."/>
            <person name="LaButti K."/>
            <person name="Pangilinan J."/>
            <person name="Lipzen A."/>
            <person name="Riley R."/>
            <person name="Andreopoulos W."/>
            <person name="He G."/>
            <person name="Johnson J."/>
            <person name="Barry K.W."/>
            <person name="Grigoriev I.V."/>
            <person name="Nagy L."/>
            <person name="Hibbett D."/>
            <person name="Henrissat B."/>
            <person name="Matheny P.B."/>
            <person name="Labbe J."/>
            <person name="Martin A.F."/>
        </authorList>
    </citation>
    <scope>NUCLEOTIDE SEQUENCE</scope>
    <source>
        <strain evidence="1">BPL698</strain>
    </source>
</reference>
<accession>A0ACC0TWJ0</accession>
<keyword evidence="2" id="KW-1185">Reference proteome</keyword>
<dbReference type="Proteomes" id="UP001207468">
    <property type="component" value="Unassembled WGS sequence"/>
</dbReference>